<dbReference type="InterPro" id="IPR011598">
    <property type="entry name" value="bHLH_dom"/>
</dbReference>
<dbReference type="EMBL" id="SRMA01025879">
    <property type="protein sequence ID" value="TRY90036.1"/>
    <property type="molecule type" value="Genomic_DNA"/>
</dbReference>
<evidence type="ECO:0000259" key="7">
    <source>
        <dbReference type="PROSITE" id="PS50888"/>
    </source>
</evidence>
<feature type="region of interest" description="Disordered" evidence="6">
    <location>
        <begin position="14"/>
        <end position="40"/>
    </location>
</feature>
<dbReference type="InterPro" id="IPR036638">
    <property type="entry name" value="HLH_DNA-bd_sf"/>
</dbReference>
<dbReference type="CDD" id="cd18951">
    <property type="entry name" value="bHLH_TS_scleraxis"/>
    <property type="match status" value="1"/>
</dbReference>
<dbReference type="PANTHER" id="PTHR23349">
    <property type="entry name" value="BASIC HELIX-LOOP-HELIX TRANSCRIPTION FACTOR, TWIST"/>
    <property type="match status" value="1"/>
</dbReference>
<evidence type="ECO:0000313" key="8">
    <source>
        <dbReference type="EMBL" id="TRY90036.1"/>
    </source>
</evidence>
<dbReference type="STRING" id="623744.A0A553QJD3"/>
<dbReference type="GO" id="GO:0000977">
    <property type="term" value="F:RNA polymerase II transcription regulatory region sequence-specific DNA binding"/>
    <property type="evidence" value="ECO:0007669"/>
    <property type="project" value="TreeGrafter"/>
</dbReference>
<evidence type="ECO:0000256" key="2">
    <source>
        <dbReference type="ARBA" id="ARBA00023015"/>
    </source>
</evidence>
<dbReference type="AlphaFoldDB" id="A0A553QJD3"/>
<dbReference type="GO" id="GO:0014706">
    <property type="term" value="P:striated muscle tissue development"/>
    <property type="evidence" value="ECO:0007669"/>
    <property type="project" value="UniProtKB-ARBA"/>
</dbReference>
<accession>A0A553QJD3</accession>
<dbReference type="Gene3D" id="4.10.280.10">
    <property type="entry name" value="Helix-loop-helix DNA-binding domain"/>
    <property type="match status" value="1"/>
</dbReference>
<evidence type="ECO:0000256" key="6">
    <source>
        <dbReference type="SAM" id="MobiDB-lite"/>
    </source>
</evidence>
<keyword evidence="5" id="KW-0539">Nucleus</keyword>
<dbReference type="PROSITE" id="PS50888">
    <property type="entry name" value="BHLH"/>
    <property type="match status" value="1"/>
</dbReference>
<dbReference type="GO" id="GO:0005634">
    <property type="term" value="C:nucleus"/>
    <property type="evidence" value="ECO:0007669"/>
    <property type="project" value="UniProtKB-SubCell"/>
</dbReference>
<comment type="caution">
    <text evidence="8">The sequence shown here is derived from an EMBL/GenBank/DDBJ whole genome shotgun (WGS) entry which is preliminary data.</text>
</comment>
<reference evidence="8 9" key="1">
    <citation type="journal article" date="2019" name="Sci. Data">
        <title>Hybrid genome assembly and annotation of Danionella translucida.</title>
        <authorList>
            <person name="Kadobianskyi M."/>
            <person name="Schulze L."/>
            <person name="Schuelke M."/>
            <person name="Judkewitz B."/>
        </authorList>
    </citation>
    <scope>NUCLEOTIDE SEQUENCE [LARGE SCALE GENOMIC DNA]</scope>
    <source>
        <strain evidence="8 9">Bolton</strain>
    </source>
</reference>
<dbReference type="Proteomes" id="UP000316079">
    <property type="component" value="Unassembled WGS sequence"/>
</dbReference>
<dbReference type="SMART" id="SM00353">
    <property type="entry name" value="HLH"/>
    <property type="match status" value="1"/>
</dbReference>
<evidence type="ECO:0000256" key="5">
    <source>
        <dbReference type="ARBA" id="ARBA00023242"/>
    </source>
</evidence>
<feature type="domain" description="BHLH" evidence="7">
    <location>
        <begin position="77"/>
        <end position="129"/>
    </location>
</feature>
<keyword evidence="2" id="KW-0805">Transcription regulation</keyword>
<dbReference type="InterPro" id="IPR050283">
    <property type="entry name" value="E-box_TF_Regulators"/>
</dbReference>
<dbReference type="GO" id="GO:0046983">
    <property type="term" value="F:protein dimerization activity"/>
    <property type="evidence" value="ECO:0007669"/>
    <property type="project" value="InterPro"/>
</dbReference>
<keyword evidence="4" id="KW-0804">Transcription</keyword>
<dbReference type="Pfam" id="PF00010">
    <property type="entry name" value="HLH"/>
    <property type="match status" value="1"/>
</dbReference>
<proteinExistence type="predicted"/>
<name>A0A553QJD3_9TELE</name>
<evidence type="ECO:0000256" key="4">
    <source>
        <dbReference type="ARBA" id="ARBA00023163"/>
    </source>
</evidence>
<sequence>MSFTMVRQTPGPFLCSDVSMHSDEDENTSDGSGADEKSFSVPGDGYSSFKLGARKKRYSCRQVAIPAELHSQITEVRQRNTANARERERTNSVNTAFTALRTLIPTEPADRKLSKIETLRLASSYISHLGNVLMVGEECGDGHPCLMGSGSLHHHQHHHHHSLLKSSTTSPDSENSLPRQICTFCLSNQRRVKHLVFSPDNLKVFLRCSQMSRAFNTLVIITTANPEQTLYNSGFMNTLQVHAFLQNQRQRTKNYNEELMEALVFTSALQII</sequence>
<evidence type="ECO:0000256" key="3">
    <source>
        <dbReference type="ARBA" id="ARBA00023125"/>
    </source>
</evidence>
<dbReference type="SUPFAM" id="SSF47459">
    <property type="entry name" value="HLH, helix-loop-helix DNA-binding domain"/>
    <property type="match status" value="1"/>
</dbReference>
<dbReference type="PANTHER" id="PTHR23349:SF5">
    <property type="entry name" value="BASIC HELIX-LOOP-HELIX TRANSCRIPTION FACTOR SCLERAXIS"/>
    <property type="match status" value="1"/>
</dbReference>
<protein>
    <recommendedName>
        <fullName evidence="7">BHLH domain-containing protein</fullName>
    </recommendedName>
</protein>
<dbReference type="OrthoDB" id="6106870at2759"/>
<organism evidence="8 9">
    <name type="scientific">Danionella cerebrum</name>
    <dbReference type="NCBI Taxonomy" id="2873325"/>
    <lineage>
        <taxon>Eukaryota</taxon>
        <taxon>Metazoa</taxon>
        <taxon>Chordata</taxon>
        <taxon>Craniata</taxon>
        <taxon>Vertebrata</taxon>
        <taxon>Euteleostomi</taxon>
        <taxon>Actinopterygii</taxon>
        <taxon>Neopterygii</taxon>
        <taxon>Teleostei</taxon>
        <taxon>Ostariophysi</taxon>
        <taxon>Cypriniformes</taxon>
        <taxon>Danionidae</taxon>
        <taxon>Danioninae</taxon>
        <taxon>Danionella</taxon>
    </lineage>
</organism>
<evidence type="ECO:0000256" key="1">
    <source>
        <dbReference type="ARBA" id="ARBA00004123"/>
    </source>
</evidence>
<keyword evidence="3" id="KW-0238">DNA-binding</keyword>
<keyword evidence="9" id="KW-1185">Reference proteome</keyword>
<dbReference type="GO" id="GO:0000981">
    <property type="term" value="F:DNA-binding transcription factor activity, RNA polymerase II-specific"/>
    <property type="evidence" value="ECO:0007669"/>
    <property type="project" value="TreeGrafter"/>
</dbReference>
<dbReference type="FunFam" id="4.10.280.10:FF:000010">
    <property type="entry name" value="Scleraxis bHLH transcription factor"/>
    <property type="match status" value="1"/>
</dbReference>
<evidence type="ECO:0000313" key="9">
    <source>
        <dbReference type="Proteomes" id="UP000316079"/>
    </source>
</evidence>
<gene>
    <name evidence="8" type="ORF">DNTS_029785</name>
</gene>
<comment type="subcellular location">
    <subcellularLocation>
        <location evidence="1">Nucleus</location>
    </subcellularLocation>
</comment>